<dbReference type="PANTHER" id="PTHR38031">
    <property type="entry name" value="SULFUR CARRIER PROTEIN SLR0821-RELATED"/>
    <property type="match status" value="1"/>
</dbReference>
<evidence type="ECO:0000313" key="1">
    <source>
        <dbReference type="EMBL" id="PQO45945.1"/>
    </source>
</evidence>
<dbReference type="Pfam" id="PF02597">
    <property type="entry name" value="ThiS"/>
    <property type="match status" value="1"/>
</dbReference>
<sequence>MARNNPMQIIIPTSLRSSAEGNSDIDVDAASVAEALEKAFVQFPDLKHSLMDDAGMLRSHINLFVNDRNIRNLDGDATKLGAGDELLILGALAGG</sequence>
<dbReference type="InterPro" id="IPR016155">
    <property type="entry name" value="Mopterin_synth/thiamin_S_b"/>
</dbReference>
<dbReference type="AlphaFoldDB" id="A0A2S8GNE2"/>
<dbReference type="Proteomes" id="UP000237819">
    <property type="component" value="Unassembled WGS sequence"/>
</dbReference>
<dbReference type="SUPFAM" id="SSF54285">
    <property type="entry name" value="MoaD/ThiS"/>
    <property type="match status" value="1"/>
</dbReference>
<reference evidence="1 2" key="1">
    <citation type="submission" date="2018-02" db="EMBL/GenBank/DDBJ databases">
        <title>Comparative genomes isolates from brazilian mangrove.</title>
        <authorList>
            <person name="Araujo J.E."/>
            <person name="Taketani R.G."/>
            <person name="Silva M.C.P."/>
            <person name="Loureco M.V."/>
            <person name="Andreote F.D."/>
        </authorList>
    </citation>
    <scope>NUCLEOTIDE SEQUENCE [LARGE SCALE GENOMIC DNA]</scope>
    <source>
        <strain evidence="1 2">Nap-Phe MGV</strain>
    </source>
</reference>
<accession>A0A2S8GNE2</accession>
<proteinExistence type="predicted"/>
<gene>
    <name evidence="1" type="ORF">C5Y93_11890</name>
</gene>
<protein>
    <submittedName>
        <fullName evidence="1">Molybdopterin synthase sulfur carrier subunit</fullName>
    </submittedName>
</protein>
<dbReference type="Gene3D" id="3.10.20.30">
    <property type="match status" value="1"/>
</dbReference>
<organism evidence="1 2">
    <name type="scientific">Blastopirellula marina</name>
    <dbReference type="NCBI Taxonomy" id="124"/>
    <lineage>
        <taxon>Bacteria</taxon>
        <taxon>Pseudomonadati</taxon>
        <taxon>Planctomycetota</taxon>
        <taxon>Planctomycetia</taxon>
        <taxon>Pirellulales</taxon>
        <taxon>Pirellulaceae</taxon>
        <taxon>Blastopirellula</taxon>
    </lineage>
</organism>
<name>A0A2S8GNE2_9BACT</name>
<dbReference type="PANTHER" id="PTHR38031:SF1">
    <property type="entry name" value="SULFUR CARRIER PROTEIN CYSO"/>
    <property type="match status" value="1"/>
</dbReference>
<comment type="caution">
    <text evidence="1">The sequence shown here is derived from an EMBL/GenBank/DDBJ whole genome shotgun (WGS) entry which is preliminary data.</text>
</comment>
<dbReference type="InterPro" id="IPR003749">
    <property type="entry name" value="ThiS/MoaD-like"/>
</dbReference>
<dbReference type="EMBL" id="PUHZ01000012">
    <property type="protein sequence ID" value="PQO45945.1"/>
    <property type="molecule type" value="Genomic_DNA"/>
</dbReference>
<dbReference type="InterPro" id="IPR052045">
    <property type="entry name" value="Sulfur_Carrier/Prot_Modifier"/>
</dbReference>
<dbReference type="InterPro" id="IPR012675">
    <property type="entry name" value="Beta-grasp_dom_sf"/>
</dbReference>
<evidence type="ECO:0000313" key="2">
    <source>
        <dbReference type="Proteomes" id="UP000237819"/>
    </source>
</evidence>